<dbReference type="PANTHER" id="PTHR42747:SF3">
    <property type="entry name" value="NITRONATE MONOOXYGENASE-RELATED"/>
    <property type="match status" value="1"/>
</dbReference>
<proteinExistence type="inferred from homology"/>
<dbReference type="Pfam" id="PF03060">
    <property type="entry name" value="NMO"/>
    <property type="match status" value="1"/>
</dbReference>
<dbReference type="GO" id="GO:0018580">
    <property type="term" value="F:nitronate monooxygenase activity"/>
    <property type="evidence" value="ECO:0007669"/>
    <property type="project" value="InterPro"/>
</dbReference>
<keyword evidence="14" id="KW-1185">Reference proteome</keyword>
<evidence type="ECO:0000256" key="2">
    <source>
        <dbReference type="ARBA" id="ARBA00009881"/>
    </source>
</evidence>
<keyword evidence="7" id="KW-0560">Oxidoreductase</keyword>
<dbReference type="PANTHER" id="PTHR42747">
    <property type="entry name" value="NITRONATE MONOOXYGENASE-RELATED"/>
    <property type="match status" value="1"/>
</dbReference>
<evidence type="ECO:0000256" key="3">
    <source>
        <dbReference type="ARBA" id="ARBA00022575"/>
    </source>
</evidence>
<comment type="similarity">
    <text evidence="2">Belongs to the nitronate monooxygenase family. NMO class I subfamily.</text>
</comment>
<evidence type="ECO:0000256" key="1">
    <source>
        <dbReference type="ARBA" id="ARBA00001917"/>
    </source>
</evidence>
<evidence type="ECO:0000256" key="10">
    <source>
        <dbReference type="ARBA" id="ARBA00049401"/>
    </source>
</evidence>
<keyword evidence="3" id="KW-0216">Detoxification</keyword>
<dbReference type="SUPFAM" id="SSF51412">
    <property type="entry name" value="Inosine monophosphate dehydrogenase (IMPDH)"/>
    <property type="match status" value="1"/>
</dbReference>
<keyword evidence="6" id="KW-0547">Nucleotide-binding</keyword>
<dbReference type="Proteomes" id="UP000216429">
    <property type="component" value="Unassembled WGS sequence"/>
</dbReference>
<keyword evidence="5" id="KW-0288">FMN</keyword>
<dbReference type="CDD" id="cd04730">
    <property type="entry name" value="NPD_like"/>
    <property type="match status" value="1"/>
</dbReference>
<evidence type="ECO:0000256" key="7">
    <source>
        <dbReference type="ARBA" id="ARBA00023002"/>
    </source>
</evidence>
<comment type="cofactor">
    <cofactor evidence="1">
        <name>FMN</name>
        <dbReference type="ChEBI" id="CHEBI:58210"/>
    </cofactor>
</comment>
<evidence type="ECO:0000256" key="12">
    <source>
        <dbReference type="SAM" id="SignalP"/>
    </source>
</evidence>
<dbReference type="InterPro" id="IPR004136">
    <property type="entry name" value="NMO"/>
</dbReference>
<feature type="chain" id="PRO_5013147940" description="Nitronate monooxygenase" evidence="12">
    <location>
        <begin position="29"/>
        <end position="354"/>
    </location>
</feature>
<evidence type="ECO:0000256" key="11">
    <source>
        <dbReference type="ARBA" id="ARBA00067136"/>
    </source>
</evidence>
<feature type="signal peptide" evidence="12">
    <location>
        <begin position="1"/>
        <end position="28"/>
    </location>
</feature>
<dbReference type="AlphaFoldDB" id="A0A261VUY6"/>
<comment type="catalytic activity">
    <reaction evidence="10">
        <text>3 propionate 3-nitronate + 3 O2 + H2O = 3 3-oxopropanoate + 2 nitrate + nitrite + H2O2 + 3 H(+)</text>
        <dbReference type="Rhea" id="RHEA:57332"/>
        <dbReference type="ChEBI" id="CHEBI:15377"/>
        <dbReference type="ChEBI" id="CHEBI:15378"/>
        <dbReference type="ChEBI" id="CHEBI:15379"/>
        <dbReference type="ChEBI" id="CHEBI:16240"/>
        <dbReference type="ChEBI" id="CHEBI:16301"/>
        <dbReference type="ChEBI" id="CHEBI:17632"/>
        <dbReference type="ChEBI" id="CHEBI:33190"/>
        <dbReference type="ChEBI" id="CHEBI:136067"/>
    </reaction>
</comment>
<organism evidence="13 14">
    <name type="scientific">Bordetella genomosp. 12</name>
    <dbReference type="NCBI Taxonomy" id="463035"/>
    <lineage>
        <taxon>Bacteria</taxon>
        <taxon>Pseudomonadati</taxon>
        <taxon>Pseudomonadota</taxon>
        <taxon>Betaproteobacteria</taxon>
        <taxon>Burkholderiales</taxon>
        <taxon>Alcaligenaceae</taxon>
        <taxon>Bordetella</taxon>
    </lineage>
</organism>
<dbReference type="FunFam" id="3.20.20.70:FF:000154">
    <property type="entry name" value="Probable nitronate monooxygenase"/>
    <property type="match status" value="1"/>
</dbReference>
<evidence type="ECO:0000256" key="8">
    <source>
        <dbReference type="ARBA" id="ARBA00023033"/>
    </source>
</evidence>
<evidence type="ECO:0000256" key="5">
    <source>
        <dbReference type="ARBA" id="ARBA00022643"/>
    </source>
</evidence>
<evidence type="ECO:0000256" key="6">
    <source>
        <dbReference type="ARBA" id="ARBA00022741"/>
    </source>
</evidence>
<evidence type="ECO:0000313" key="14">
    <source>
        <dbReference type="Proteomes" id="UP000216429"/>
    </source>
</evidence>
<keyword evidence="8 13" id="KW-0503">Monooxygenase</keyword>
<protein>
    <recommendedName>
        <fullName evidence="11">Nitronate monooxygenase</fullName>
    </recommendedName>
    <alternativeName>
        <fullName evidence="9">Propionate 3-nitronate monooxygenase</fullName>
    </alternativeName>
</protein>
<name>A0A261VUY6_9BORD</name>
<dbReference type="GO" id="GO:0009636">
    <property type="term" value="P:response to toxic substance"/>
    <property type="evidence" value="ECO:0007669"/>
    <property type="project" value="UniProtKB-KW"/>
</dbReference>
<comment type="caution">
    <text evidence="13">The sequence shown here is derived from an EMBL/GenBank/DDBJ whole genome shotgun (WGS) entry which is preliminary data.</text>
</comment>
<dbReference type="Gene3D" id="3.20.20.70">
    <property type="entry name" value="Aldolase class I"/>
    <property type="match status" value="1"/>
</dbReference>
<keyword evidence="4" id="KW-0285">Flavoprotein</keyword>
<accession>A0A261VUY6</accession>
<gene>
    <name evidence="13" type="ORF">CAL22_05170</name>
</gene>
<dbReference type="OrthoDB" id="9778912at2"/>
<dbReference type="RefSeq" id="WP_094810916.1">
    <property type="nucleotide sequence ID" value="NZ_NEVU01000001.1"/>
</dbReference>
<sequence>MNDFTARLGLSLPIVQAPMAGVSTPALAAAVSNAGGLGSLGLGAGNAQAARAAIEATRALTPRAFAVNLFCHRPSVADPRREADWLSALAPRFAEFGATPPAALSEIYTSFQTDEAMLQMLLETRPAVVSLHFGLPPRKTLQALRAAGIYLMATATQPDEARRIAEAGVDAIVAQGIEAGGHRGTFDDTPRDEALGTLALTRLLATRLQRPVIAAGGIMDGAGIAAALELGAQAAQLGTAFITCPESSADAAYRAALLGHPHVATTFTRAISGRLARCVVNRFTEFGAAAGTPPPPDYPLTYDAGKALNAAAKARGDHGYAAQWAGQAAALSRGLPAAQLVAALAREWQAQGSA</sequence>
<dbReference type="InterPro" id="IPR013785">
    <property type="entry name" value="Aldolase_TIM"/>
</dbReference>
<keyword evidence="12" id="KW-0732">Signal</keyword>
<evidence type="ECO:0000313" key="13">
    <source>
        <dbReference type="EMBL" id="OZI77916.1"/>
    </source>
</evidence>
<reference evidence="14" key="1">
    <citation type="submission" date="2017-05" db="EMBL/GenBank/DDBJ databases">
        <title>Complete and WGS of Bordetella genogroups.</title>
        <authorList>
            <person name="Spilker T."/>
            <person name="Lipuma J."/>
        </authorList>
    </citation>
    <scope>NUCLEOTIDE SEQUENCE [LARGE SCALE GENOMIC DNA]</scope>
    <source>
        <strain evidence="14">AU6712</strain>
    </source>
</reference>
<dbReference type="GO" id="GO:0000166">
    <property type="term" value="F:nucleotide binding"/>
    <property type="evidence" value="ECO:0007669"/>
    <property type="project" value="UniProtKB-KW"/>
</dbReference>
<evidence type="ECO:0000256" key="4">
    <source>
        <dbReference type="ARBA" id="ARBA00022630"/>
    </source>
</evidence>
<dbReference type="EMBL" id="NEVU01000001">
    <property type="protein sequence ID" value="OZI77916.1"/>
    <property type="molecule type" value="Genomic_DNA"/>
</dbReference>
<evidence type="ECO:0000256" key="9">
    <source>
        <dbReference type="ARBA" id="ARBA00031155"/>
    </source>
</evidence>